<evidence type="ECO:0000313" key="2">
    <source>
        <dbReference type="EMBL" id="UGO47153.1"/>
    </source>
</evidence>
<accession>A0A8K1TQ03</accession>
<proteinExistence type="predicted"/>
<feature type="region of interest" description="Disordered" evidence="1">
    <location>
        <begin position="1"/>
        <end position="22"/>
    </location>
</feature>
<organism evidence="2">
    <name type="scientific">Alfalfa deltapartitivirus</name>
    <dbReference type="NCBI Taxonomy" id="2880256"/>
    <lineage>
        <taxon>Viruses</taxon>
        <taxon>Riboviria</taxon>
        <taxon>Orthornavirae</taxon>
        <taxon>Pisuviricota</taxon>
        <taxon>Duplopiviricetes</taxon>
        <taxon>Durnavirales</taxon>
        <taxon>Partitiviridae</taxon>
        <taxon>Deltapartitivirus</taxon>
    </lineage>
</organism>
<protein>
    <submittedName>
        <fullName evidence="2">Capsid protein</fullName>
    </submittedName>
</protein>
<name>A0A8K1TQ03_9VIRU</name>
<sequence>MSTLVNTTGQEDDPQVIKPQNTKTPSFKRTQIRTFTDHLQDNNMIGSLTIRGPSNPRFIELNRNELFTALVDLYSLHFQAKWDILKRMVHSHHRSVTNYEIRYLARVYVSHWFIDLYVSIREATRKLPLAHNSAHYTRELGTQSQVYDNFLTLVLNSMKPTRLNGWLDCSIFIPVINFHPLWSSPSGANYFNIKDFCLDPELFSALIKVMTDPNSDWQTSTYSNDVLGRPFWLFDWHGNQAFAWFPQDDNFNQDDQNLAYIIGVACTPLLAPRDEDTPQQYPSNETPAADEIFEYKRVEQQSFHSNYDKDIIEHHRLKLVWDVALSHEEQEAENKRVHAENDKILVAEYNKLAALQQPTSMLTDASDATEETITEEIPLTVSKEDLIAQAKTTAKFKTVRTTKPVNYIANMYKIVTYKYYCLVIMRSDIHTRTAAHKMLIFKDY</sequence>
<dbReference type="EMBL" id="OK514710">
    <property type="protein sequence ID" value="UGO47153.1"/>
    <property type="molecule type" value="Genomic_RNA"/>
</dbReference>
<reference evidence="2" key="2">
    <citation type="journal article" date="2022" name="Sci. Rep.">
        <title>Diversity of the virome associated with alfalfa (Medicago sativa L.) in the U.S. Pacific Northwest.</title>
        <authorList>
            <person name="Nemchinov L.G."/>
            <person name="Irish B.M."/>
            <person name="Grinstead S."/>
            <person name="Shao J."/>
            <person name="Vieira P."/>
        </authorList>
    </citation>
    <scope>NUCLEOTIDE SEQUENCE</scope>
    <source>
        <strain evidence="2">ADPV</strain>
    </source>
</reference>
<evidence type="ECO:0000256" key="1">
    <source>
        <dbReference type="SAM" id="MobiDB-lite"/>
    </source>
</evidence>
<reference evidence="2" key="1">
    <citation type="submission" date="2021-09" db="EMBL/GenBank/DDBJ databases">
        <authorList>
            <person name="Nemchinov L."/>
            <person name="Irish B."/>
            <person name="Grinstead S."/>
            <person name="Shao J."/>
            <person name="Vieira P."/>
        </authorList>
    </citation>
    <scope>NUCLEOTIDE SEQUENCE</scope>
    <source>
        <strain evidence="2">ADPV</strain>
    </source>
</reference>